<evidence type="ECO:0000313" key="6">
    <source>
        <dbReference type="Proteomes" id="UP000619260"/>
    </source>
</evidence>
<accession>A0A8J3YJE4</accession>
<feature type="region of interest" description="Disordered" evidence="3">
    <location>
        <begin position="1"/>
        <end position="32"/>
    </location>
</feature>
<protein>
    <recommendedName>
        <fullName evidence="4">HTH tetR-type domain-containing protein</fullName>
    </recommendedName>
</protein>
<feature type="compositionally biased region" description="Basic and acidic residues" evidence="3">
    <location>
        <begin position="1"/>
        <end position="24"/>
    </location>
</feature>
<gene>
    <name evidence="5" type="ORF">Val02_23680</name>
</gene>
<reference evidence="5" key="1">
    <citation type="submission" date="2021-01" db="EMBL/GenBank/DDBJ databases">
        <title>Whole genome shotgun sequence of Virgisporangium aliadipatigenens NBRC 105644.</title>
        <authorList>
            <person name="Komaki H."/>
            <person name="Tamura T."/>
        </authorList>
    </citation>
    <scope>NUCLEOTIDE SEQUENCE</scope>
    <source>
        <strain evidence="5">NBRC 105644</strain>
    </source>
</reference>
<dbReference type="Pfam" id="PF00440">
    <property type="entry name" value="TetR_N"/>
    <property type="match status" value="1"/>
</dbReference>
<keyword evidence="6" id="KW-1185">Reference proteome</keyword>
<proteinExistence type="predicted"/>
<name>A0A8J3YJE4_9ACTN</name>
<dbReference type="PROSITE" id="PS50977">
    <property type="entry name" value="HTH_TETR_2"/>
    <property type="match status" value="1"/>
</dbReference>
<dbReference type="InterPro" id="IPR001647">
    <property type="entry name" value="HTH_TetR"/>
</dbReference>
<comment type="caution">
    <text evidence="5">The sequence shown here is derived from an EMBL/GenBank/DDBJ whole genome shotgun (WGS) entry which is preliminary data.</text>
</comment>
<dbReference type="PANTHER" id="PTHR30055:SF187">
    <property type="entry name" value="TRANSCRIPTIONAL REGULATORY PROTEIN"/>
    <property type="match status" value="1"/>
</dbReference>
<evidence type="ECO:0000313" key="5">
    <source>
        <dbReference type="EMBL" id="GIJ45482.1"/>
    </source>
</evidence>
<evidence type="ECO:0000259" key="4">
    <source>
        <dbReference type="PROSITE" id="PS50977"/>
    </source>
</evidence>
<feature type="DNA-binding region" description="H-T-H motif" evidence="2">
    <location>
        <begin position="61"/>
        <end position="80"/>
    </location>
</feature>
<dbReference type="PANTHER" id="PTHR30055">
    <property type="entry name" value="HTH-TYPE TRANSCRIPTIONAL REGULATOR RUTR"/>
    <property type="match status" value="1"/>
</dbReference>
<keyword evidence="1 2" id="KW-0238">DNA-binding</keyword>
<dbReference type="GO" id="GO:0000976">
    <property type="term" value="F:transcription cis-regulatory region binding"/>
    <property type="evidence" value="ECO:0007669"/>
    <property type="project" value="TreeGrafter"/>
</dbReference>
<dbReference type="SUPFAM" id="SSF46689">
    <property type="entry name" value="Homeodomain-like"/>
    <property type="match status" value="1"/>
</dbReference>
<evidence type="ECO:0000256" key="2">
    <source>
        <dbReference type="PROSITE-ProRule" id="PRU00335"/>
    </source>
</evidence>
<dbReference type="EMBL" id="BOPF01000007">
    <property type="protein sequence ID" value="GIJ45482.1"/>
    <property type="molecule type" value="Genomic_DNA"/>
</dbReference>
<sequence length="249" mass="26392">MAEPAQDLRRLPGARAGRDPDRAIKRGPSRLPPEVVAATQRERLFDGLVHTVAQKGYVNARVGDICLAAGVTRPAFYSHFQGKEDAFLATYRHGTDLLWSLLETAYTAVPHWPDALRSGLRLLLSVLAGVPNFARMAIVEIDAVGPAGWAARDALLLRFHTFFDGAPRPVVTSPGGLTVDHEALVGSVVGGIYATIHRHVAAGEHERLTAQVPALTYFALVPFLGPGAAAAALDGDGEEGPVVGCSHAS</sequence>
<dbReference type="Proteomes" id="UP000619260">
    <property type="component" value="Unassembled WGS sequence"/>
</dbReference>
<dbReference type="InterPro" id="IPR050109">
    <property type="entry name" value="HTH-type_TetR-like_transc_reg"/>
</dbReference>
<dbReference type="Gene3D" id="1.10.357.10">
    <property type="entry name" value="Tetracycline Repressor, domain 2"/>
    <property type="match status" value="1"/>
</dbReference>
<dbReference type="InterPro" id="IPR009057">
    <property type="entry name" value="Homeodomain-like_sf"/>
</dbReference>
<evidence type="ECO:0000256" key="3">
    <source>
        <dbReference type="SAM" id="MobiDB-lite"/>
    </source>
</evidence>
<feature type="domain" description="HTH tetR-type" evidence="4">
    <location>
        <begin position="38"/>
        <end position="98"/>
    </location>
</feature>
<dbReference type="GO" id="GO:0003700">
    <property type="term" value="F:DNA-binding transcription factor activity"/>
    <property type="evidence" value="ECO:0007669"/>
    <property type="project" value="TreeGrafter"/>
</dbReference>
<dbReference type="RefSeq" id="WP_203899022.1">
    <property type="nucleotide sequence ID" value="NZ_BOPF01000007.1"/>
</dbReference>
<evidence type="ECO:0000256" key="1">
    <source>
        <dbReference type="ARBA" id="ARBA00023125"/>
    </source>
</evidence>
<organism evidence="5 6">
    <name type="scientific">Virgisporangium aliadipatigenens</name>
    <dbReference type="NCBI Taxonomy" id="741659"/>
    <lineage>
        <taxon>Bacteria</taxon>
        <taxon>Bacillati</taxon>
        <taxon>Actinomycetota</taxon>
        <taxon>Actinomycetes</taxon>
        <taxon>Micromonosporales</taxon>
        <taxon>Micromonosporaceae</taxon>
        <taxon>Virgisporangium</taxon>
    </lineage>
</organism>
<dbReference type="AlphaFoldDB" id="A0A8J3YJE4"/>